<evidence type="ECO:0000313" key="2">
    <source>
        <dbReference type="EMBL" id="KIO19298.1"/>
    </source>
</evidence>
<dbReference type="OrthoDB" id="3543113at2759"/>
<feature type="domain" description="F-box" evidence="1">
    <location>
        <begin position="21"/>
        <end position="57"/>
    </location>
</feature>
<evidence type="ECO:0000313" key="3">
    <source>
        <dbReference type="Proteomes" id="UP000054248"/>
    </source>
</evidence>
<dbReference type="InterPro" id="IPR036047">
    <property type="entry name" value="F-box-like_dom_sf"/>
</dbReference>
<reference evidence="2 3" key="1">
    <citation type="submission" date="2014-04" db="EMBL/GenBank/DDBJ databases">
        <authorList>
            <consortium name="DOE Joint Genome Institute"/>
            <person name="Kuo A."/>
            <person name="Girlanda M."/>
            <person name="Perotto S."/>
            <person name="Kohler A."/>
            <person name="Nagy L.G."/>
            <person name="Floudas D."/>
            <person name="Copeland A."/>
            <person name="Barry K.W."/>
            <person name="Cichocki N."/>
            <person name="Veneault-Fourrey C."/>
            <person name="LaButti K."/>
            <person name="Lindquist E.A."/>
            <person name="Lipzen A."/>
            <person name="Lundell T."/>
            <person name="Morin E."/>
            <person name="Murat C."/>
            <person name="Sun H."/>
            <person name="Tunlid A."/>
            <person name="Henrissat B."/>
            <person name="Grigoriev I.V."/>
            <person name="Hibbett D.S."/>
            <person name="Martin F."/>
            <person name="Nordberg H.P."/>
            <person name="Cantor M.N."/>
            <person name="Hua S.X."/>
        </authorList>
    </citation>
    <scope>NUCLEOTIDE SEQUENCE [LARGE SCALE GENOMIC DNA]</scope>
    <source>
        <strain evidence="2 3">MUT 4182</strain>
    </source>
</reference>
<dbReference type="SUPFAM" id="SSF52047">
    <property type="entry name" value="RNI-like"/>
    <property type="match status" value="1"/>
</dbReference>
<sequence>MLDEDRRPAGRPSVPPVLSISEILIYIFRELDNASRAAAARVCQTWVEAALDVLWEDLESPLPIMALLGPIRDYYTRGWDWETGSPDGDWPRFASYTKRVRSFSYDGRLYSRGGYTEYSIASNVPAKLLSYVATNHGAYLLPQNQRLRWRAFSEKSLQEIPSFLSPNIKGVDVEIKEQTSSAIYQLLRTLQEVLPHDMVSLRFVPHNTMGDELEAEMTRAINFRSNLRVLRLPVFPMNTSMFIPNLRVLEAESDSAWNSDPGAILLHLSEKCPLIEDLRILFPGDSVLTAESVRPLFRCSNLRSLDLEYTGAVDIQDQHIREMGGAWRDLEALHISSRRAYDGPLGRPSGIPIASLVTFAQAFSPKLRKLAIHINSSDAPLPPNPPVCFPNLEFFSVGTSRLGYSETEYRRIAWFLGSVLPLRIHSVNSDVLSFNRYRSVFKFKPHEDGRFRWSASPVWDMVSGMLYDYRKTSSNDA</sequence>
<dbReference type="EMBL" id="KN823229">
    <property type="protein sequence ID" value="KIO19298.1"/>
    <property type="molecule type" value="Genomic_DNA"/>
</dbReference>
<dbReference type="AlphaFoldDB" id="A0A0C3KCU8"/>
<dbReference type="Pfam" id="PF12937">
    <property type="entry name" value="F-box-like"/>
    <property type="match status" value="1"/>
</dbReference>
<dbReference type="Gene3D" id="1.20.1280.50">
    <property type="match status" value="1"/>
</dbReference>
<dbReference type="Gene3D" id="3.80.10.10">
    <property type="entry name" value="Ribonuclease Inhibitor"/>
    <property type="match status" value="1"/>
</dbReference>
<proteinExistence type="predicted"/>
<dbReference type="InterPro" id="IPR032675">
    <property type="entry name" value="LRR_dom_sf"/>
</dbReference>
<dbReference type="HOGENOM" id="CLU_021164_5_0_1"/>
<evidence type="ECO:0000259" key="1">
    <source>
        <dbReference type="Pfam" id="PF12937"/>
    </source>
</evidence>
<keyword evidence="3" id="KW-1185">Reference proteome</keyword>
<gene>
    <name evidence="2" type="ORF">M407DRAFT_31044</name>
</gene>
<accession>A0A0C3KCU8</accession>
<dbReference type="Proteomes" id="UP000054248">
    <property type="component" value="Unassembled WGS sequence"/>
</dbReference>
<reference evidence="3" key="2">
    <citation type="submission" date="2015-01" db="EMBL/GenBank/DDBJ databases">
        <title>Evolutionary Origins and Diversification of the Mycorrhizal Mutualists.</title>
        <authorList>
            <consortium name="DOE Joint Genome Institute"/>
            <consortium name="Mycorrhizal Genomics Consortium"/>
            <person name="Kohler A."/>
            <person name="Kuo A."/>
            <person name="Nagy L.G."/>
            <person name="Floudas D."/>
            <person name="Copeland A."/>
            <person name="Barry K.W."/>
            <person name="Cichocki N."/>
            <person name="Veneault-Fourrey C."/>
            <person name="LaButti K."/>
            <person name="Lindquist E.A."/>
            <person name="Lipzen A."/>
            <person name="Lundell T."/>
            <person name="Morin E."/>
            <person name="Murat C."/>
            <person name="Riley R."/>
            <person name="Ohm R."/>
            <person name="Sun H."/>
            <person name="Tunlid A."/>
            <person name="Henrissat B."/>
            <person name="Grigoriev I.V."/>
            <person name="Hibbett D.S."/>
            <person name="Martin F."/>
        </authorList>
    </citation>
    <scope>NUCLEOTIDE SEQUENCE [LARGE SCALE GENOMIC DNA]</scope>
    <source>
        <strain evidence="3">MUT 4182</strain>
    </source>
</reference>
<organism evidence="2 3">
    <name type="scientific">Tulasnella calospora MUT 4182</name>
    <dbReference type="NCBI Taxonomy" id="1051891"/>
    <lineage>
        <taxon>Eukaryota</taxon>
        <taxon>Fungi</taxon>
        <taxon>Dikarya</taxon>
        <taxon>Basidiomycota</taxon>
        <taxon>Agaricomycotina</taxon>
        <taxon>Agaricomycetes</taxon>
        <taxon>Cantharellales</taxon>
        <taxon>Tulasnellaceae</taxon>
        <taxon>Tulasnella</taxon>
    </lineage>
</organism>
<dbReference type="SUPFAM" id="SSF81383">
    <property type="entry name" value="F-box domain"/>
    <property type="match status" value="1"/>
</dbReference>
<dbReference type="InterPro" id="IPR001810">
    <property type="entry name" value="F-box_dom"/>
</dbReference>
<name>A0A0C3KCU8_9AGAM</name>
<protein>
    <recommendedName>
        <fullName evidence="1">F-box domain-containing protein</fullName>
    </recommendedName>
</protein>